<evidence type="ECO:0008006" key="4">
    <source>
        <dbReference type="Google" id="ProtNLM"/>
    </source>
</evidence>
<dbReference type="Pfam" id="PF10823">
    <property type="entry name" value="DUF2568"/>
    <property type="match status" value="1"/>
</dbReference>
<dbReference type="Proteomes" id="UP001257739">
    <property type="component" value="Unassembled WGS sequence"/>
</dbReference>
<gene>
    <name evidence="2" type="ORF">J2X11_002329</name>
</gene>
<organism evidence="2 3">
    <name type="scientific">Aeromicrobium panaciterrae</name>
    <dbReference type="NCBI Taxonomy" id="363861"/>
    <lineage>
        <taxon>Bacteria</taxon>
        <taxon>Bacillati</taxon>
        <taxon>Actinomycetota</taxon>
        <taxon>Actinomycetes</taxon>
        <taxon>Propionibacteriales</taxon>
        <taxon>Nocardioidaceae</taxon>
        <taxon>Aeromicrobium</taxon>
    </lineage>
</organism>
<keyword evidence="1" id="KW-0472">Membrane</keyword>
<dbReference type="EMBL" id="JAVDWH010000001">
    <property type="protein sequence ID" value="MDR7087490.1"/>
    <property type="molecule type" value="Genomic_DNA"/>
</dbReference>
<dbReference type="RefSeq" id="WP_309971209.1">
    <property type="nucleotide sequence ID" value="NZ_JAVDWH010000001.1"/>
</dbReference>
<reference evidence="2 3" key="1">
    <citation type="submission" date="2023-07" db="EMBL/GenBank/DDBJ databases">
        <title>Sorghum-associated microbial communities from plants grown in Nebraska, USA.</title>
        <authorList>
            <person name="Schachtman D."/>
        </authorList>
    </citation>
    <scope>NUCLEOTIDE SEQUENCE [LARGE SCALE GENOMIC DNA]</scope>
    <source>
        <strain evidence="2 3">BE248</strain>
    </source>
</reference>
<sequence length="113" mass="12077">MTTQPTIGARDLIAFACELVMLVLLVAAGHGMASGWRGWALGIFLAFVAIGIWSQWMAPTSARRLSNPQRFIAQVMLFATTALYAAAGGLAWWGIGFAVFATAAFASRVRTDP</sequence>
<feature type="transmembrane region" description="Helical" evidence="1">
    <location>
        <begin position="39"/>
        <end position="58"/>
    </location>
</feature>
<feature type="transmembrane region" description="Helical" evidence="1">
    <location>
        <begin position="12"/>
        <end position="33"/>
    </location>
</feature>
<evidence type="ECO:0000313" key="2">
    <source>
        <dbReference type="EMBL" id="MDR7087490.1"/>
    </source>
</evidence>
<proteinExistence type="predicted"/>
<comment type="caution">
    <text evidence="2">The sequence shown here is derived from an EMBL/GenBank/DDBJ whole genome shotgun (WGS) entry which is preliminary data.</text>
</comment>
<protein>
    <recommendedName>
        <fullName evidence="4">DUF2568 domain-containing protein</fullName>
    </recommendedName>
</protein>
<keyword evidence="1" id="KW-0812">Transmembrane</keyword>
<evidence type="ECO:0000256" key="1">
    <source>
        <dbReference type="SAM" id="Phobius"/>
    </source>
</evidence>
<name>A0ABU1UQR7_9ACTN</name>
<keyword evidence="1" id="KW-1133">Transmembrane helix</keyword>
<evidence type="ECO:0000313" key="3">
    <source>
        <dbReference type="Proteomes" id="UP001257739"/>
    </source>
</evidence>
<keyword evidence="3" id="KW-1185">Reference proteome</keyword>
<feature type="transmembrane region" description="Helical" evidence="1">
    <location>
        <begin position="70"/>
        <end position="86"/>
    </location>
</feature>
<dbReference type="InterPro" id="IPR021214">
    <property type="entry name" value="DUF2568"/>
</dbReference>
<accession>A0ABU1UQR7</accession>